<evidence type="ECO:0000259" key="1">
    <source>
        <dbReference type="Pfam" id="PF13480"/>
    </source>
</evidence>
<feature type="domain" description="BioF2-like acetyltransferase" evidence="1">
    <location>
        <begin position="158"/>
        <end position="288"/>
    </location>
</feature>
<dbReference type="PANTHER" id="PTHR36174">
    <property type="entry name" value="LIPID II:GLYCINE GLYCYLTRANSFERASE"/>
    <property type="match status" value="1"/>
</dbReference>
<gene>
    <name evidence="2" type="ORF">EV696_10593</name>
</gene>
<sequence length="347" mass="39567">MDMAANDFTIEWYTPASAPAWDAYVLGHQEGTFFHRAGWYQVMQKGLGHKPHFLLARRDDQIVGVLPMAEVKSWLFGHHLSALPFCVYGGPLADNDRIAQSLLQVAIQKAETLQVDDLEIRCREALLDNAPTKSLYYSFRREITGDIDTDMKAIPRKQRAMVRKGISNGLQHTIDDDWQDFLYCYDTSVRNLGTPAFPRQYFQVLREQFAQDIDVLTVRDQGKPVASVMSFYFRDEVLPYYGGGTDAARVVAANDFMYWQLMQHAAARGARLFDFGRSKAGTGAFSFKKNWGFEPEALPYQYYLVRATTMPEVNPNNPKYALMIALWKRLPLGLSRMLGPMLSRYVG</sequence>
<organism evidence="2 3">
    <name type="scientific">Permianibacter aggregans</name>
    <dbReference type="NCBI Taxonomy" id="1510150"/>
    <lineage>
        <taxon>Bacteria</taxon>
        <taxon>Pseudomonadati</taxon>
        <taxon>Pseudomonadota</taxon>
        <taxon>Gammaproteobacteria</taxon>
        <taxon>Pseudomonadales</taxon>
        <taxon>Pseudomonadaceae</taxon>
        <taxon>Permianibacter</taxon>
    </lineage>
</organism>
<dbReference type="Pfam" id="PF13480">
    <property type="entry name" value="Acetyltransf_6"/>
    <property type="match status" value="1"/>
</dbReference>
<dbReference type="EMBL" id="SNYM01000005">
    <property type="protein sequence ID" value="TDQ49119.1"/>
    <property type="molecule type" value="Genomic_DNA"/>
</dbReference>
<dbReference type="OrthoDB" id="9773932at2"/>
<accession>A0A4R6UTD8</accession>
<evidence type="ECO:0000313" key="2">
    <source>
        <dbReference type="EMBL" id="TDQ49119.1"/>
    </source>
</evidence>
<dbReference type="NCBIfam" id="TIGR03019">
    <property type="entry name" value="pepcterm_femAB"/>
    <property type="match status" value="1"/>
</dbReference>
<dbReference type="SUPFAM" id="SSF55729">
    <property type="entry name" value="Acyl-CoA N-acyltransferases (Nat)"/>
    <property type="match status" value="2"/>
</dbReference>
<dbReference type="InterPro" id="IPR017469">
    <property type="entry name" value="PEP-CTERM_FemAB-rel"/>
</dbReference>
<dbReference type="Proteomes" id="UP000295375">
    <property type="component" value="Unassembled WGS sequence"/>
</dbReference>
<dbReference type="Gene3D" id="3.40.630.30">
    <property type="match status" value="1"/>
</dbReference>
<proteinExistence type="predicted"/>
<name>A0A4R6UTD8_9GAMM</name>
<dbReference type="InterPro" id="IPR038740">
    <property type="entry name" value="BioF2-like_GNAT_dom"/>
</dbReference>
<dbReference type="InterPro" id="IPR016181">
    <property type="entry name" value="Acyl_CoA_acyltransferase"/>
</dbReference>
<dbReference type="PANTHER" id="PTHR36174:SF1">
    <property type="entry name" value="LIPID II:GLYCINE GLYCYLTRANSFERASE"/>
    <property type="match status" value="1"/>
</dbReference>
<dbReference type="InterPro" id="IPR050644">
    <property type="entry name" value="PG_Glycine_Bridge_Synth"/>
</dbReference>
<dbReference type="AlphaFoldDB" id="A0A4R6UTD8"/>
<evidence type="ECO:0000313" key="3">
    <source>
        <dbReference type="Proteomes" id="UP000295375"/>
    </source>
</evidence>
<dbReference type="RefSeq" id="WP_133589453.1">
    <property type="nucleotide sequence ID" value="NZ_CP037953.1"/>
</dbReference>
<protein>
    <submittedName>
        <fullName evidence="2">FemAB-related protein (PEP-CTERM system-associated)</fullName>
    </submittedName>
</protein>
<keyword evidence="3" id="KW-1185">Reference proteome</keyword>
<reference evidence="2 3" key="1">
    <citation type="submission" date="2019-03" db="EMBL/GenBank/DDBJ databases">
        <title>Genomic Encyclopedia of Type Strains, Phase IV (KMG-IV): sequencing the most valuable type-strain genomes for metagenomic binning, comparative biology and taxonomic classification.</title>
        <authorList>
            <person name="Goeker M."/>
        </authorList>
    </citation>
    <scope>NUCLEOTIDE SEQUENCE [LARGE SCALE GENOMIC DNA]</scope>
    <source>
        <strain evidence="2 3">DSM 103792</strain>
    </source>
</reference>
<comment type="caution">
    <text evidence="2">The sequence shown here is derived from an EMBL/GenBank/DDBJ whole genome shotgun (WGS) entry which is preliminary data.</text>
</comment>